<dbReference type="PANTHER" id="PTHR43037">
    <property type="entry name" value="UNNAMED PRODUCT-RELATED"/>
    <property type="match status" value="1"/>
</dbReference>
<proteinExistence type="predicted"/>
<dbReference type="SUPFAM" id="SSF53474">
    <property type="entry name" value="alpha/beta-Hydrolases"/>
    <property type="match status" value="1"/>
</dbReference>
<gene>
    <name evidence="5" type="ORF">F4559_002630</name>
</gene>
<dbReference type="Pfam" id="PF10503">
    <property type="entry name" value="Esterase_PHB"/>
    <property type="match status" value="1"/>
</dbReference>
<name>A0A7W7T2E6_9PSEU</name>
<feature type="chain" id="PRO_5031540936" evidence="4">
    <location>
        <begin position="25"/>
        <end position="297"/>
    </location>
</feature>
<accession>A0A7W7T2E6</accession>
<dbReference type="Proteomes" id="UP000542674">
    <property type="component" value="Unassembled WGS sequence"/>
</dbReference>
<dbReference type="PANTHER" id="PTHR43037:SF1">
    <property type="entry name" value="BLL1128 PROTEIN"/>
    <property type="match status" value="1"/>
</dbReference>
<protein>
    <submittedName>
        <fullName evidence="5">Polyhydroxybutyrate depolymerase</fullName>
    </submittedName>
</protein>
<keyword evidence="2" id="KW-0378">Hydrolase</keyword>
<evidence type="ECO:0000256" key="4">
    <source>
        <dbReference type="SAM" id="SignalP"/>
    </source>
</evidence>
<dbReference type="InterPro" id="IPR010126">
    <property type="entry name" value="Esterase_phb"/>
</dbReference>
<dbReference type="Gene3D" id="3.40.50.1820">
    <property type="entry name" value="alpha/beta hydrolase"/>
    <property type="match status" value="1"/>
</dbReference>
<dbReference type="EMBL" id="JACHJS010000001">
    <property type="protein sequence ID" value="MBB4965271.1"/>
    <property type="molecule type" value="Genomic_DNA"/>
</dbReference>
<keyword evidence="6" id="KW-1185">Reference proteome</keyword>
<organism evidence="5 6">
    <name type="scientific">Saccharothrix violaceirubra</name>
    <dbReference type="NCBI Taxonomy" id="413306"/>
    <lineage>
        <taxon>Bacteria</taxon>
        <taxon>Bacillati</taxon>
        <taxon>Actinomycetota</taxon>
        <taxon>Actinomycetes</taxon>
        <taxon>Pseudonocardiales</taxon>
        <taxon>Pseudonocardiaceae</taxon>
        <taxon>Saccharothrix</taxon>
    </lineage>
</organism>
<reference evidence="5 6" key="1">
    <citation type="submission" date="2020-08" db="EMBL/GenBank/DDBJ databases">
        <title>Sequencing the genomes of 1000 actinobacteria strains.</title>
        <authorList>
            <person name="Klenk H.-P."/>
        </authorList>
    </citation>
    <scope>NUCLEOTIDE SEQUENCE [LARGE SCALE GENOMIC DNA]</scope>
    <source>
        <strain evidence="5 6">DSM 45084</strain>
    </source>
</reference>
<evidence type="ECO:0000256" key="2">
    <source>
        <dbReference type="ARBA" id="ARBA00022801"/>
    </source>
</evidence>
<dbReference type="InterPro" id="IPR050955">
    <property type="entry name" value="Plant_Biomass_Hydrol_Est"/>
</dbReference>
<dbReference type="InterPro" id="IPR029058">
    <property type="entry name" value="AB_hydrolase_fold"/>
</dbReference>
<comment type="caution">
    <text evidence="5">The sequence shown here is derived from an EMBL/GenBank/DDBJ whole genome shotgun (WGS) entry which is preliminary data.</text>
</comment>
<evidence type="ECO:0000313" key="6">
    <source>
        <dbReference type="Proteomes" id="UP000542674"/>
    </source>
</evidence>
<dbReference type="GO" id="GO:0016787">
    <property type="term" value="F:hydrolase activity"/>
    <property type="evidence" value="ECO:0007669"/>
    <property type="project" value="UniProtKB-KW"/>
</dbReference>
<evidence type="ECO:0000313" key="5">
    <source>
        <dbReference type="EMBL" id="MBB4965271.1"/>
    </source>
</evidence>
<dbReference type="PROSITE" id="PS51257">
    <property type="entry name" value="PROKAR_LIPOPROTEIN"/>
    <property type="match status" value="1"/>
</dbReference>
<dbReference type="AlphaFoldDB" id="A0A7W7T2E6"/>
<sequence length="297" mass="30702">MASRHVAALVVAALVLGGCSTASGAEDVRTLTVDGRERTYRVHVPRGERLPVVLVLHGGGGDGAQVAAQTGMSAAADAAGYVAVYPDGTGRTSLLTWNAGRCCAYARDEGVDDVRFLSAVLDDVIARYPVDPARVFATGMSNGAMMAYRLGCELSDRIAAVAPVAGALNVDPCRPARPVSVLAVNGTADQSVPYAGGPPSRPVPGAGTWDNRSVADSIGFWTGHDACPAPTRQRDDDVEVTTWSGCADGSRVALYTVEGGTHAWPGGTRTRSGGDPVPPRPDTSRVVLDFFSGVPGR</sequence>
<evidence type="ECO:0000256" key="1">
    <source>
        <dbReference type="ARBA" id="ARBA00022729"/>
    </source>
</evidence>
<keyword evidence="1 4" id="KW-0732">Signal</keyword>
<dbReference type="GO" id="GO:0005576">
    <property type="term" value="C:extracellular region"/>
    <property type="evidence" value="ECO:0007669"/>
    <property type="project" value="InterPro"/>
</dbReference>
<feature type="signal peptide" evidence="4">
    <location>
        <begin position="1"/>
        <end position="24"/>
    </location>
</feature>
<feature type="region of interest" description="Disordered" evidence="3">
    <location>
        <begin position="260"/>
        <end position="286"/>
    </location>
</feature>
<dbReference type="RefSeq" id="WP_184668730.1">
    <property type="nucleotide sequence ID" value="NZ_BAABAI010000013.1"/>
</dbReference>
<evidence type="ECO:0000256" key="3">
    <source>
        <dbReference type="SAM" id="MobiDB-lite"/>
    </source>
</evidence>